<feature type="transmembrane region" description="Helical" evidence="6">
    <location>
        <begin position="352"/>
        <end position="372"/>
    </location>
</feature>
<accession>A0ABW0SND6</accession>
<protein>
    <submittedName>
        <fullName evidence="9">ABC transporter permease</fullName>
    </submittedName>
</protein>
<reference evidence="10" key="1">
    <citation type="journal article" date="2019" name="Int. J. Syst. Evol. Microbiol.">
        <title>The Global Catalogue of Microorganisms (GCM) 10K type strain sequencing project: providing services to taxonomists for standard genome sequencing and annotation.</title>
        <authorList>
            <consortium name="The Broad Institute Genomics Platform"/>
            <consortium name="The Broad Institute Genome Sequencing Center for Infectious Disease"/>
            <person name="Wu L."/>
            <person name="Ma J."/>
        </authorList>
    </citation>
    <scope>NUCLEOTIDE SEQUENCE [LARGE SCALE GENOMIC DNA]</scope>
    <source>
        <strain evidence="10">KACC 11407</strain>
    </source>
</reference>
<dbReference type="Pfam" id="PF02687">
    <property type="entry name" value="FtsX"/>
    <property type="match status" value="1"/>
</dbReference>
<name>A0ABW0SND6_9GAMM</name>
<keyword evidence="4 6" id="KW-1133">Transmembrane helix</keyword>
<dbReference type="Pfam" id="PF12704">
    <property type="entry name" value="MacB_PCD"/>
    <property type="match status" value="1"/>
</dbReference>
<dbReference type="InterPro" id="IPR003838">
    <property type="entry name" value="ABC3_permease_C"/>
</dbReference>
<evidence type="ECO:0000256" key="6">
    <source>
        <dbReference type="SAM" id="Phobius"/>
    </source>
</evidence>
<evidence type="ECO:0000256" key="5">
    <source>
        <dbReference type="ARBA" id="ARBA00023136"/>
    </source>
</evidence>
<keyword evidence="2" id="KW-1003">Cell membrane</keyword>
<evidence type="ECO:0000256" key="4">
    <source>
        <dbReference type="ARBA" id="ARBA00022989"/>
    </source>
</evidence>
<dbReference type="RefSeq" id="WP_386754548.1">
    <property type="nucleotide sequence ID" value="NZ_JBHSNM010000002.1"/>
</dbReference>
<comment type="caution">
    <text evidence="9">The sequence shown here is derived from an EMBL/GenBank/DDBJ whole genome shotgun (WGS) entry which is preliminary data.</text>
</comment>
<dbReference type="InterPro" id="IPR051125">
    <property type="entry name" value="ABC-4/HrtB_transporter"/>
</dbReference>
<feature type="domain" description="ABC3 transporter permease C-terminal" evidence="7">
    <location>
        <begin position="263"/>
        <end position="379"/>
    </location>
</feature>
<gene>
    <name evidence="9" type="ORF">ACFPN1_08985</name>
</gene>
<dbReference type="PANTHER" id="PTHR43738">
    <property type="entry name" value="ABC TRANSPORTER, MEMBRANE PROTEIN"/>
    <property type="match status" value="1"/>
</dbReference>
<feature type="transmembrane region" description="Helical" evidence="6">
    <location>
        <begin position="256"/>
        <end position="276"/>
    </location>
</feature>
<feature type="domain" description="MacB-like periplasmic core" evidence="8">
    <location>
        <begin position="25"/>
        <end position="228"/>
    </location>
</feature>
<keyword evidence="5 6" id="KW-0472">Membrane</keyword>
<evidence type="ECO:0000313" key="10">
    <source>
        <dbReference type="Proteomes" id="UP001596036"/>
    </source>
</evidence>
<proteinExistence type="predicted"/>
<evidence type="ECO:0000256" key="1">
    <source>
        <dbReference type="ARBA" id="ARBA00004651"/>
    </source>
</evidence>
<dbReference type="PANTHER" id="PTHR43738:SF3">
    <property type="entry name" value="ABC TRANSPORTER PERMEASE"/>
    <property type="match status" value="1"/>
</dbReference>
<evidence type="ECO:0000259" key="7">
    <source>
        <dbReference type="Pfam" id="PF02687"/>
    </source>
</evidence>
<sequence length="386" mass="42544">MKYLHLIWAALFRSKTRTFLTLFSVMTAFFLFGMLDSVRVAFNSGGSVTGANRMITSSRLSLTQMLPYSLDPQIRAIPGVKRSSYAAWFGGIYRDPKNFFPNFSVGPGYFDVYPEFELPAGQRKAWEADRTGAIVGEQLAKKFGWKIGDTIPLQATIFPTKGSNDWQFKLDGIFRIRDEKRRGNENMLVFHWNYFDEANDYVKGRVGWYILQVDDASHADRVSKAIDALSANSDHETKTQTEEAFNQAFIKQIGDIGLIVSAIMGAVFFTLLLLTGNTMAQAVRERIPELAVLKTIGFTNRSVLLLVLAESVLLVGLGAVLGLALAPLAMIATTKGSGGFIQLPSSLPPESWITGLVLMLVFGVLAGLLPALRAMRLNIVDALAGR</sequence>
<keyword evidence="10" id="KW-1185">Reference proteome</keyword>
<feature type="transmembrane region" description="Helical" evidence="6">
    <location>
        <begin position="303"/>
        <end position="332"/>
    </location>
</feature>
<dbReference type="EMBL" id="JBHSNM010000002">
    <property type="protein sequence ID" value="MFC5570191.1"/>
    <property type="molecule type" value="Genomic_DNA"/>
</dbReference>
<evidence type="ECO:0000256" key="3">
    <source>
        <dbReference type="ARBA" id="ARBA00022692"/>
    </source>
</evidence>
<dbReference type="Proteomes" id="UP001596036">
    <property type="component" value="Unassembled WGS sequence"/>
</dbReference>
<evidence type="ECO:0000256" key="2">
    <source>
        <dbReference type="ARBA" id="ARBA00022475"/>
    </source>
</evidence>
<keyword evidence="3 6" id="KW-0812">Transmembrane</keyword>
<organism evidence="9 10">
    <name type="scientific">Lysobacter yangpyeongensis</name>
    <dbReference type="NCBI Taxonomy" id="346182"/>
    <lineage>
        <taxon>Bacteria</taxon>
        <taxon>Pseudomonadati</taxon>
        <taxon>Pseudomonadota</taxon>
        <taxon>Gammaproteobacteria</taxon>
        <taxon>Lysobacterales</taxon>
        <taxon>Lysobacteraceae</taxon>
        <taxon>Lysobacter</taxon>
    </lineage>
</organism>
<evidence type="ECO:0000259" key="8">
    <source>
        <dbReference type="Pfam" id="PF12704"/>
    </source>
</evidence>
<comment type="subcellular location">
    <subcellularLocation>
        <location evidence="1">Cell membrane</location>
        <topology evidence="1">Multi-pass membrane protein</topology>
    </subcellularLocation>
</comment>
<dbReference type="InterPro" id="IPR025857">
    <property type="entry name" value="MacB_PCD"/>
</dbReference>
<evidence type="ECO:0000313" key="9">
    <source>
        <dbReference type="EMBL" id="MFC5570191.1"/>
    </source>
</evidence>